<dbReference type="SUPFAM" id="SSF46689">
    <property type="entry name" value="Homeodomain-like"/>
    <property type="match status" value="1"/>
</dbReference>
<feature type="domain" description="HTH tetR-type" evidence="5">
    <location>
        <begin position="10"/>
        <end position="70"/>
    </location>
</feature>
<dbReference type="SUPFAM" id="SSF48498">
    <property type="entry name" value="Tetracyclin repressor-like, C-terminal domain"/>
    <property type="match status" value="1"/>
</dbReference>
<dbReference type="RefSeq" id="WP_204068266.1">
    <property type="nucleotide sequence ID" value="NZ_BOOJ01000062.1"/>
</dbReference>
<evidence type="ECO:0000313" key="6">
    <source>
        <dbReference type="EMBL" id="GIH96204.1"/>
    </source>
</evidence>
<dbReference type="PRINTS" id="PR00455">
    <property type="entry name" value="HTHTETR"/>
</dbReference>
<dbReference type="PROSITE" id="PS50977">
    <property type="entry name" value="HTH_TETR_2"/>
    <property type="match status" value="1"/>
</dbReference>
<evidence type="ECO:0000256" key="3">
    <source>
        <dbReference type="ARBA" id="ARBA00023163"/>
    </source>
</evidence>
<dbReference type="Proteomes" id="UP000619788">
    <property type="component" value="Unassembled WGS sequence"/>
</dbReference>
<accession>A0A8J3SPT7</accession>
<feature type="DNA-binding region" description="H-T-H motif" evidence="4">
    <location>
        <begin position="33"/>
        <end position="52"/>
    </location>
</feature>
<dbReference type="InterPro" id="IPR009057">
    <property type="entry name" value="Homeodomain-like_sf"/>
</dbReference>
<keyword evidence="1" id="KW-0805">Transcription regulation</keyword>
<evidence type="ECO:0000256" key="2">
    <source>
        <dbReference type="ARBA" id="ARBA00023125"/>
    </source>
</evidence>
<keyword evidence="3" id="KW-0804">Transcription</keyword>
<dbReference type="Pfam" id="PF21351">
    <property type="entry name" value="TetR_C_41"/>
    <property type="match status" value="1"/>
</dbReference>
<dbReference type="Pfam" id="PF00440">
    <property type="entry name" value="TetR_N"/>
    <property type="match status" value="1"/>
</dbReference>
<protein>
    <submittedName>
        <fullName evidence="6">TetR family transcriptional regulator</fullName>
    </submittedName>
</protein>
<proteinExistence type="predicted"/>
<keyword evidence="7" id="KW-1185">Reference proteome</keyword>
<comment type="caution">
    <text evidence="6">The sequence shown here is derived from an EMBL/GenBank/DDBJ whole genome shotgun (WGS) entry which is preliminary data.</text>
</comment>
<evidence type="ECO:0000313" key="7">
    <source>
        <dbReference type="Proteomes" id="UP000619788"/>
    </source>
</evidence>
<dbReference type="PANTHER" id="PTHR30055:SF234">
    <property type="entry name" value="HTH-TYPE TRANSCRIPTIONAL REGULATOR BETI"/>
    <property type="match status" value="1"/>
</dbReference>
<keyword evidence="2 4" id="KW-0238">DNA-binding</keyword>
<dbReference type="GO" id="GO:0000976">
    <property type="term" value="F:transcription cis-regulatory region binding"/>
    <property type="evidence" value="ECO:0007669"/>
    <property type="project" value="TreeGrafter"/>
</dbReference>
<organism evidence="6 7">
    <name type="scientific">Planobispora siamensis</name>
    <dbReference type="NCBI Taxonomy" id="936338"/>
    <lineage>
        <taxon>Bacteria</taxon>
        <taxon>Bacillati</taxon>
        <taxon>Actinomycetota</taxon>
        <taxon>Actinomycetes</taxon>
        <taxon>Streptosporangiales</taxon>
        <taxon>Streptosporangiaceae</taxon>
        <taxon>Planobispora</taxon>
    </lineage>
</organism>
<dbReference type="InterPro" id="IPR036271">
    <property type="entry name" value="Tet_transcr_reg_TetR-rel_C_sf"/>
</dbReference>
<evidence type="ECO:0000259" key="5">
    <source>
        <dbReference type="PROSITE" id="PS50977"/>
    </source>
</evidence>
<dbReference type="AlphaFoldDB" id="A0A8J3SPT7"/>
<dbReference type="EMBL" id="BOOJ01000062">
    <property type="protein sequence ID" value="GIH96204.1"/>
    <property type="molecule type" value="Genomic_DNA"/>
</dbReference>
<evidence type="ECO:0000256" key="4">
    <source>
        <dbReference type="PROSITE-ProRule" id="PRU00335"/>
    </source>
</evidence>
<sequence length="198" mass="21451">MRNRKVEQGEATRGALIKAAVALFADRGYADTPTAEIVARAEVTRGALYHHFADKEQLFLAVLETIEEDIFHRVLAATATAGDDPAARLRTGTDVFLDACLERPVQRILLQEGPSVLGWDRWHRFDNPRCSRHLLARGLADAIAAGVIEEQPAEPLAHLLYGSLVQAGMVIAGADDPAAARATMGAAAQRLLTSLLRH</sequence>
<dbReference type="InterPro" id="IPR050109">
    <property type="entry name" value="HTH-type_TetR-like_transc_reg"/>
</dbReference>
<gene>
    <name evidence="6" type="ORF">Psi01_68340</name>
</gene>
<name>A0A8J3SPT7_9ACTN</name>
<dbReference type="InterPro" id="IPR049484">
    <property type="entry name" value="Rv0078-like_C"/>
</dbReference>
<evidence type="ECO:0000256" key="1">
    <source>
        <dbReference type="ARBA" id="ARBA00023015"/>
    </source>
</evidence>
<dbReference type="Gene3D" id="1.10.357.10">
    <property type="entry name" value="Tetracycline Repressor, domain 2"/>
    <property type="match status" value="1"/>
</dbReference>
<dbReference type="PANTHER" id="PTHR30055">
    <property type="entry name" value="HTH-TYPE TRANSCRIPTIONAL REGULATOR RUTR"/>
    <property type="match status" value="1"/>
</dbReference>
<dbReference type="GO" id="GO:0003700">
    <property type="term" value="F:DNA-binding transcription factor activity"/>
    <property type="evidence" value="ECO:0007669"/>
    <property type="project" value="TreeGrafter"/>
</dbReference>
<dbReference type="InterPro" id="IPR001647">
    <property type="entry name" value="HTH_TetR"/>
</dbReference>
<reference evidence="6 7" key="1">
    <citation type="submission" date="2021-01" db="EMBL/GenBank/DDBJ databases">
        <title>Whole genome shotgun sequence of Planobispora siamensis NBRC 107568.</title>
        <authorList>
            <person name="Komaki H."/>
            <person name="Tamura T."/>
        </authorList>
    </citation>
    <scope>NUCLEOTIDE SEQUENCE [LARGE SCALE GENOMIC DNA]</scope>
    <source>
        <strain evidence="6 7">NBRC 107568</strain>
    </source>
</reference>